<comment type="cofactor">
    <cofactor evidence="13">
        <name>Zn(2+)</name>
        <dbReference type="ChEBI" id="CHEBI:29105"/>
    </cofactor>
    <text evidence="13">Binds 1 zinc ion.</text>
</comment>
<evidence type="ECO:0000256" key="1">
    <source>
        <dbReference type="ARBA" id="ARBA00000436"/>
    </source>
</evidence>
<dbReference type="GO" id="GO:0006627">
    <property type="term" value="P:protein processing involved in protein targeting to mitochondrion"/>
    <property type="evidence" value="ECO:0007669"/>
    <property type="project" value="TreeGrafter"/>
</dbReference>
<dbReference type="EC" id="3.4.24.59" evidence="4"/>
<organism evidence="15 16">
    <name type="scientific">Cronartium quercuum f. sp. fusiforme G11</name>
    <dbReference type="NCBI Taxonomy" id="708437"/>
    <lineage>
        <taxon>Eukaryota</taxon>
        <taxon>Fungi</taxon>
        <taxon>Dikarya</taxon>
        <taxon>Basidiomycota</taxon>
        <taxon>Pucciniomycotina</taxon>
        <taxon>Pucciniomycetes</taxon>
        <taxon>Pucciniales</taxon>
        <taxon>Coleosporiaceae</taxon>
        <taxon>Cronartium</taxon>
    </lineage>
</organism>
<dbReference type="InterPro" id="IPR024077">
    <property type="entry name" value="Neurolysin/TOP_dom2"/>
</dbReference>
<keyword evidence="6 13" id="KW-0479">Metal-binding</keyword>
<dbReference type="Gene3D" id="1.10.1370.10">
    <property type="entry name" value="Neurolysin, domain 3"/>
    <property type="match status" value="1"/>
</dbReference>
<keyword evidence="8 13" id="KW-0862">Zinc</keyword>
<dbReference type="Pfam" id="PF01432">
    <property type="entry name" value="Peptidase_M3"/>
    <property type="match status" value="1"/>
</dbReference>
<dbReference type="GO" id="GO:0046872">
    <property type="term" value="F:metal ion binding"/>
    <property type="evidence" value="ECO:0007669"/>
    <property type="project" value="UniProtKB-UniRule"/>
</dbReference>
<dbReference type="InterPro" id="IPR001567">
    <property type="entry name" value="Pept_M3A_M3B_dom"/>
</dbReference>
<evidence type="ECO:0000256" key="7">
    <source>
        <dbReference type="ARBA" id="ARBA00022801"/>
    </source>
</evidence>
<dbReference type="InterPro" id="IPR024079">
    <property type="entry name" value="MetalloPept_cat_dom_sf"/>
</dbReference>
<proteinExistence type="inferred from homology"/>
<accession>A0A9P6NNB6</accession>
<dbReference type="PANTHER" id="PTHR11804">
    <property type="entry name" value="PROTEASE M3 THIMET OLIGOPEPTIDASE-RELATED"/>
    <property type="match status" value="1"/>
</dbReference>
<dbReference type="Gene3D" id="3.40.390.10">
    <property type="entry name" value="Collagenase (Catalytic Domain)"/>
    <property type="match status" value="1"/>
</dbReference>
<evidence type="ECO:0000256" key="11">
    <source>
        <dbReference type="ARBA" id="ARBA00023128"/>
    </source>
</evidence>
<dbReference type="PANTHER" id="PTHR11804:SF79">
    <property type="entry name" value="MITOCHONDRIAL INTERMEDIATE PEPTIDASE"/>
    <property type="match status" value="1"/>
</dbReference>
<protein>
    <recommendedName>
        <fullName evidence="4">mitochondrial intermediate peptidase</fullName>
        <ecNumber evidence="4">3.4.24.59</ecNumber>
    </recommendedName>
</protein>
<dbReference type="FunFam" id="3.40.390.10:FF:000055">
    <property type="entry name" value="Related to mitochondrial intermediate peptidase"/>
    <property type="match status" value="1"/>
</dbReference>
<keyword evidence="7 13" id="KW-0378">Hydrolase</keyword>
<evidence type="ECO:0000256" key="9">
    <source>
        <dbReference type="ARBA" id="ARBA00022946"/>
    </source>
</evidence>
<evidence type="ECO:0000256" key="4">
    <source>
        <dbReference type="ARBA" id="ARBA00012441"/>
    </source>
</evidence>
<evidence type="ECO:0000313" key="16">
    <source>
        <dbReference type="Proteomes" id="UP000886653"/>
    </source>
</evidence>
<name>A0A9P6NNB6_9BASI</name>
<keyword evidence="16" id="KW-1185">Reference proteome</keyword>
<evidence type="ECO:0000256" key="5">
    <source>
        <dbReference type="ARBA" id="ARBA00022670"/>
    </source>
</evidence>
<dbReference type="Proteomes" id="UP000886653">
    <property type="component" value="Unassembled WGS sequence"/>
</dbReference>
<dbReference type="InterPro" id="IPR045090">
    <property type="entry name" value="Pept_M3A_M3B"/>
</dbReference>
<feature type="domain" description="Peptidase M3A/M3B catalytic" evidence="14">
    <location>
        <begin position="277"/>
        <end position="767"/>
    </location>
</feature>
<dbReference type="GO" id="GO:0005759">
    <property type="term" value="C:mitochondrial matrix"/>
    <property type="evidence" value="ECO:0007669"/>
    <property type="project" value="UniProtKB-SubCell"/>
</dbReference>
<dbReference type="AlphaFoldDB" id="A0A9P6NNB6"/>
<keyword evidence="10 13" id="KW-0482">Metalloprotease</keyword>
<dbReference type="InterPro" id="IPR033851">
    <property type="entry name" value="M3A_MIP"/>
</dbReference>
<comment type="subcellular location">
    <subcellularLocation>
        <location evidence="2">Mitochondrion matrix</location>
    </subcellularLocation>
</comment>
<keyword evidence="11" id="KW-0496">Mitochondrion</keyword>
<evidence type="ECO:0000313" key="15">
    <source>
        <dbReference type="EMBL" id="KAG0150315.1"/>
    </source>
</evidence>
<gene>
    <name evidence="15" type="ORF">CROQUDRAFT_652507</name>
</gene>
<evidence type="ECO:0000256" key="8">
    <source>
        <dbReference type="ARBA" id="ARBA00022833"/>
    </source>
</evidence>
<comment type="function">
    <text evidence="12">Cleaves proteins, imported into the mitochondrion, to their mature size. While most mitochondrial precursor proteins are processed to the mature form in one step by mitochondrial processing peptidase (MPP), the sequential cleavage by MIP of an octapeptide after initial processing by MPP is a required step for a subgroup of nuclear-encoded precursor proteins destined for the matrix or the inner membrane.</text>
</comment>
<comment type="caution">
    <text evidence="15">The sequence shown here is derived from an EMBL/GenBank/DDBJ whole genome shotgun (WGS) entry which is preliminary data.</text>
</comment>
<dbReference type="CDD" id="cd06457">
    <property type="entry name" value="M3A_MIP"/>
    <property type="match status" value="1"/>
</dbReference>
<dbReference type="SUPFAM" id="SSF55486">
    <property type="entry name" value="Metalloproteases ('zincins'), catalytic domain"/>
    <property type="match status" value="1"/>
</dbReference>
<evidence type="ECO:0000259" key="14">
    <source>
        <dbReference type="Pfam" id="PF01432"/>
    </source>
</evidence>
<comment type="similarity">
    <text evidence="3 13">Belongs to the peptidase M3 family.</text>
</comment>
<reference evidence="15" key="1">
    <citation type="submission" date="2013-11" db="EMBL/GenBank/DDBJ databases">
        <title>Genome sequence of the fusiform rust pathogen reveals effectors for host alternation and coevolution with pine.</title>
        <authorList>
            <consortium name="DOE Joint Genome Institute"/>
            <person name="Smith K."/>
            <person name="Pendleton A."/>
            <person name="Kubisiak T."/>
            <person name="Anderson C."/>
            <person name="Salamov A."/>
            <person name="Aerts A."/>
            <person name="Riley R."/>
            <person name="Clum A."/>
            <person name="Lindquist E."/>
            <person name="Ence D."/>
            <person name="Campbell M."/>
            <person name="Kronenberg Z."/>
            <person name="Feau N."/>
            <person name="Dhillon B."/>
            <person name="Hamelin R."/>
            <person name="Burleigh J."/>
            <person name="Smith J."/>
            <person name="Yandell M."/>
            <person name="Nelson C."/>
            <person name="Grigoriev I."/>
            <person name="Davis J."/>
        </authorList>
    </citation>
    <scope>NUCLEOTIDE SEQUENCE</scope>
    <source>
        <strain evidence="15">G11</strain>
    </source>
</reference>
<dbReference type="OrthoDB" id="17530at2759"/>
<dbReference type="GO" id="GO:0006518">
    <property type="term" value="P:peptide metabolic process"/>
    <property type="evidence" value="ECO:0007669"/>
    <property type="project" value="TreeGrafter"/>
</dbReference>
<dbReference type="EMBL" id="MU167220">
    <property type="protein sequence ID" value="KAG0150315.1"/>
    <property type="molecule type" value="Genomic_DNA"/>
</dbReference>
<sequence>MLKNSLKLTILSPNQNRLFHYHPDHHHLRDVFDCPSLSPSMASTSASLKPTGIFDYPELKTPDNLLSVAKKTVRRSTLIVNRICHSFSPHLASAHPAQPSLDPTTAFVRCVGMFDRLSDGLCRVIDLAELLRNLHPDPDWSHAADEAHDLLCRYMNTLNTHRELYSSLDAALNRVPNAHQDPSLFATRTVALQFLRDFRRHGIHLPIDARARLVDLSDRMLVLGRAFFSGTTHASDLVQLSRSEASALGSSFAHRLQFDSHDKALVDPMDWEGFVLLRQHPQEDVRRRIWMAQNASTEEQVDLLDTLLRTRYDFARLTGKANWAEVALEDKMAGTPENVLTFLTQLSTATKPAACAELTELQRAKARHLAVAYPQIVFPWDRDYYANFLARSPSSGSLTLAPYFSVGTCLQGLSRLFEHIYGISFRVEPTRPGETWNESVVKIGVMDETEGRMGTIYCDLFDRPGKPAGAAHYTVLCSRRTDQDDEQGELAYVGAVNDGLLDDLCLSSDDPGELLKVPVSRRLKRKGTYQRPVVVFSCSFEPPNPDGREPSLLAWSDVETLFHEMGHAMHSMIGQTEYHNVAGTRCPTDLVELPSILMEHFASSPAVVSLFARHHAHGHPLDPHALQIQLAAQARFRALETNAQLVMAAADQHYHSEAVGEPGFESSAGWRDVQARFGVLPPVEGASWQTRFGHLHGYGAGYYSYLFDRAIAARVWENMFESNPLDRDAGERLKTELLQWGGGRDCWEAVGALLRDGRVAEGGREAIGLVGSWGLWKN</sequence>
<keyword evidence="5 13" id="KW-0645">Protease</keyword>
<keyword evidence="9" id="KW-0809">Transit peptide</keyword>
<evidence type="ECO:0000256" key="13">
    <source>
        <dbReference type="RuleBase" id="RU003435"/>
    </source>
</evidence>
<evidence type="ECO:0000256" key="6">
    <source>
        <dbReference type="ARBA" id="ARBA00022723"/>
    </source>
</evidence>
<evidence type="ECO:0000256" key="3">
    <source>
        <dbReference type="ARBA" id="ARBA00006040"/>
    </source>
</evidence>
<evidence type="ECO:0000256" key="2">
    <source>
        <dbReference type="ARBA" id="ARBA00004305"/>
    </source>
</evidence>
<evidence type="ECO:0000256" key="10">
    <source>
        <dbReference type="ARBA" id="ARBA00023049"/>
    </source>
</evidence>
<comment type="catalytic activity">
    <reaction evidence="1">
        <text>Release of an N-terminal octapeptide as second stage of processing of some proteins imported into the mitochondrion.</text>
        <dbReference type="EC" id="3.4.24.59"/>
    </reaction>
</comment>
<evidence type="ECO:0000256" key="12">
    <source>
        <dbReference type="ARBA" id="ARBA00025208"/>
    </source>
</evidence>
<dbReference type="GO" id="GO:0004222">
    <property type="term" value="F:metalloendopeptidase activity"/>
    <property type="evidence" value="ECO:0007669"/>
    <property type="project" value="UniProtKB-EC"/>
</dbReference>